<accession>A0A9X3WNA3</accession>
<dbReference type="InterPro" id="IPR037923">
    <property type="entry name" value="HTH-like"/>
</dbReference>
<sequence length="295" mass="34577">MSTQKPTYNTYGYRFLDTMQRSFCQLFAVGFDKVTSHDYYWDGQERIDGPLYLFQYTVSGYGQVEVNEHTYQVEPGRAFMVEIPSNHRYFLPASSDEWEFYFILMRPTNITDSWKSLIDQLGPVPKLPENSSPIIFLKDVFHSASKDLIHDGYRASSIVYQFMMELHRFCHEDKKKVSTWPLTIQKAADIIEQNYNQIQSLEEISEEIGLSKYHFTRQFRKATGYTPIQYLTKVRMEKAIQLLRFADLSIEQIARNIGYANGSYFIKVFRQWVGYPPGEFKSGRGLTTVNHVKFD</sequence>
<dbReference type="SMART" id="SM00342">
    <property type="entry name" value="HTH_ARAC"/>
    <property type="match status" value="1"/>
</dbReference>
<dbReference type="InterPro" id="IPR018062">
    <property type="entry name" value="HTH_AraC-typ_CS"/>
</dbReference>
<gene>
    <name evidence="5" type="ORF">NC661_08650</name>
</gene>
<dbReference type="EMBL" id="JAMQJZ010000005">
    <property type="protein sequence ID" value="MDC3420434.1"/>
    <property type="molecule type" value="Genomic_DNA"/>
</dbReference>
<evidence type="ECO:0000256" key="1">
    <source>
        <dbReference type="ARBA" id="ARBA00023015"/>
    </source>
</evidence>
<dbReference type="AlphaFoldDB" id="A0A9X3WNA3"/>
<dbReference type="Pfam" id="PF02311">
    <property type="entry name" value="AraC_binding"/>
    <property type="match status" value="1"/>
</dbReference>
<dbReference type="Gene3D" id="1.10.10.60">
    <property type="entry name" value="Homeodomain-like"/>
    <property type="match status" value="2"/>
</dbReference>
<dbReference type="SUPFAM" id="SSF46689">
    <property type="entry name" value="Homeodomain-like"/>
    <property type="match status" value="2"/>
</dbReference>
<dbReference type="PANTHER" id="PTHR43280:SF2">
    <property type="entry name" value="HTH-TYPE TRANSCRIPTIONAL REGULATOR EXSA"/>
    <property type="match status" value="1"/>
</dbReference>
<dbReference type="PROSITE" id="PS01124">
    <property type="entry name" value="HTH_ARAC_FAMILY_2"/>
    <property type="match status" value="1"/>
</dbReference>
<keyword evidence="2" id="KW-0238">DNA-binding</keyword>
<dbReference type="InterPro" id="IPR003313">
    <property type="entry name" value="AraC-bd"/>
</dbReference>
<protein>
    <submittedName>
        <fullName evidence="5">AraC family transcriptional regulator</fullName>
    </submittedName>
</protein>
<dbReference type="InterPro" id="IPR009057">
    <property type="entry name" value="Homeodomain-like_sf"/>
</dbReference>
<comment type="caution">
    <text evidence="5">The sequence shown here is derived from an EMBL/GenBank/DDBJ whole genome shotgun (WGS) entry which is preliminary data.</text>
</comment>
<evidence type="ECO:0000259" key="4">
    <source>
        <dbReference type="PROSITE" id="PS01124"/>
    </source>
</evidence>
<proteinExistence type="predicted"/>
<dbReference type="Proteomes" id="UP001145072">
    <property type="component" value="Unassembled WGS sequence"/>
</dbReference>
<dbReference type="PRINTS" id="PR00032">
    <property type="entry name" value="HTHARAC"/>
</dbReference>
<dbReference type="RefSeq" id="WP_259869075.1">
    <property type="nucleotide sequence ID" value="NZ_JAMQJZ010000005.1"/>
</dbReference>
<dbReference type="SUPFAM" id="SSF51215">
    <property type="entry name" value="Regulatory protein AraC"/>
    <property type="match status" value="1"/>
</dbReference>
<keyword evidence="6" id="KW-1185">Reference proteome</keyword>
<evidence type="ECO:0000256" key="3">
    <source>
        <dbReference type="ARBA" id="ARBA00023163"/>
    </source>
</evidence>
<keyword evidence="3" id="KW-0804">Transcription</keyword>
<dbReference type="InterPro" id="IPR018060">
    <property type="entry name" value="HTH_AraC"/>
</dbReference>
<reference evidence="5" key="1">
    <citation type="submission" date="2022-06" db="EMBL/GenBank/DDBJ databases">
        <title>Aquibacillus sp. a new bacterium isolated from soil saline samples.</title>
        <authorList>
            <person name="Galisteo C."/>
            <person name="De La Haba R."/>
            <person name="Sanchez-Porro C."/>
            <person name="Ventosa A."/>
        </authorList>
    </citation>
    <scope>NUCLEOTIDE SEQUENCE</scope>
    <source>
        <strain evidence="5">JCM 12387</strain>
    </source>
</reference>
<dbReference type="Gene3D" id="2.60.120.280">
    <property type="entry name" value="Regulatory protein AraC"/>
    <property type="match status" value="1"/>
</dbReference>
<dbReference type="GO" id="GO:0043565">
    <property type="term" value="F:sequence-specific DNA binding"/>
    <property type="evidence" value="ECO:0007669"/>
    <property type="project" value="InterPro"/>
</dbReference>
<evidence type="ECO:0000313" key="5">
    <source>
        <dbReference type="EMBL" id="MDC3420434.1"/>
    </source>
</evidence>
<organism evidence="5 6">
    <name type="scientific">Aquibacillus koreensis</name>
    <dbReference type="NCBI Taxonomy" id="279446"/>
    <lineage>
        <taxon>Bacteria</taxon>
        <taxon>Bacillati</taxon>
        <taxon>Bacillota</taxon>
        <taxon>Bacilli</taxon>
        <taxon>Bacillales</taxon>
        <taxon>Bacillaceae</taxon>
        <taxon>Aquibacillus</taxon>
    </lineage>
</organism>
<evidence type="ECO:0000256" key="2">
    <source>
        <dbReference type="ARBA" id="ARBA00023125"/>
    </source>
</evidence>
<dbReference type="Pfam" id="PF12833">
    <property type="entry name" value="HTH_18"/>
    <property type="match status" value="1"/>
</dbReference>
<dbReference type="PANTHER" id="PTHR43280">
    <property type="entry name" value="ARAC-FAMILY TRANSCRIPTIONAL REGULATOR"/>
    <property type="match status" value="1"/>
</dbReference>
<dbReference type="PROSITE" id="PS00041">
    <property type="entry name" value="HTH_ARAC_FAMILY_1"/>
    <property type="match status" value="1"/>
</dbReference>
<keyword evidence="1" id="KW-0805">Transcription regulation</keyword>
<evidence type="ECO:0000313" key="6">
    <source>
        <dbReference type="Proteomes" id="UP001145072"/>
    </source>
</evidence>
<dbReference type="InterPro" id="IPR020449">
    <property type="entry name" value="Tscrpt_reg_AraC-type_HTH"/>
</dbReference>
<feature type="domain" description="HTH araC/xylS-type" evidence="4">
    <location>
        <begin position="185"/>
        <end position="283"/>
    </location>
</feature>
<dbReference type="GO" id="GO:0003700">
    <property type="term" value="F:DNA-binding transcription factor activity"/>
    <property type="evidence" value="ECO:0007669"/>
    <property type="project" value="InterPro"/>
</dbReference>
<name>A0A9X3WNA3_9BACI</name>